<organism evidence="2 3">
    <name type="scientific">Parasphingorhabdus halotolerans</name>
    <dbReference type="NCBI Taxonomy" id="2725558"/>
    <lineage>
        <taxon>Bacteria</taxon>
        <taxon>Pseudomonadati</taxon>
        <taxon>Pseudomonadota</taxon>
        <taxon>Alphaproteobacteria</taxon>
        <taxon>Sphingomonadales</taxon>
        <taxon>Sphingomonadaceae</taxon>
        <taxon>Parasphingorhabdus</taxon>
    </lineage>
</organism>
<dbReference type="Proteomes" id="UP000501600">
    <property type="component" value="Chromosome"/>
</dbReference>
<feature type="domain" description="Acyl-CoA thioesterase-like C-terminal" evidence="1">
    <location>
        <begin position="13"/>
        <end position="138"/>
    </location>
</feature>
<dbReference type="InterPro" id="IPR029069">
    <property type="entry name" value="HotDog_dom_sf"/>
</dbReference>
<evidence type="ECO:0000313" key="3">
    <source>
        <dbReference type="Proteomes" id="UP000501600"/>
    </source>
</evidence>
<gene>
    <name evidence="2" type="ORF">HF685_03025</name>
</gene>
<proteinExistence type="predicted"/>
<evidence type="ECO:0000313" key="2">
    <source>
        <dbReference type="EMBL" id="QJB70633.1"/>
    </source>
</evidence>
<sequence length="140" mass="15859">MAREFDRYARQKSHGPGWVVTYDQKLVKGVPFTVNERPEALVWIKESDGRPIDRASLFSICDTPMPRTFFLSEDLRMGSTVSMSTYIYASEQDIAEAGSDYLLLRVDGAACRNHKTDSRVELWSKNGALLATSNQIGFFR</sequence>
<evidence type="ECO:0000259" key="1">
    <source>
        <dbReference type="Pfam" id="PF20789"/>
    </source>
</evidence>
<dbReference type="SUPFAM" id="SSF54637">
    <property type="entry name" value="Thioesterase/thiol ester dehydrase-isomerase"/>
    <property type="match status" value="1"/>
</dbReference>
<keyword evidence="3" id="KW-1185">Reference proteome</keyword>
<protein>
    <submittedName>
        <fullName evidence="2">Thioesterase family protein</fullName>
    </submittedName>
</protein>
<reference evidence="2 3" key="1">
    <citation type="submission" date="2020-04" db="EMBL/GenBank/DDBJ databases">
        <title>Genome sequence for Sphingorhabdus sp. strain M1.</title>
        <authorList>
            <person name="Park S.-J."/>
        </authorList>
    </citation>
    <scope>NUCLEOTIDE SEQUENCE [LARGE SCALE GENOMIC DNA]</scope>
    <source>
        <strain evidence="2 3">JK6</strain>
    </source>
</reference>
<name>A0A6H2DRM1_9SPHN</name>
<accession>A0A6H2DRM1</accession>
<dbReference type="Pfam" id="PF20789">
    <property type="entry name" value="4HBT_3C"/>
    <property type="match status" value="1"/>
</dbReference>
<dbReference type="Gene3D" id="2.40.160.210">
    <property type="entry name" value="Acyl-CoA thioesterase, double hotdog domain"/>
    <property type="match status" value="1"/>
</dbReference>
<dbReference type="KEGG" id="phao:HF685_03025"/>
<dbReference type="InterPro" id="IPR042171">
    <property type="entry name" value="Acyl-CoA_hotdog"/>
</dbReference>
<dbReference type="AlphaFoldDB" id="A0A6H2DRM1"/>
<dbReference type="InterPro" id="IPR049450">
    <property type="entry name" value="ACOT8-like_C"/>
</dbReference>
<dbReference type="EMBL" id="CP051217">
    <property type="protein sequence ID" value="QJB70633.1"/>
    <property type="molecule type" value="Genomic_DNA"/>
</dbReference>